<evidence type="ECO:0000313" key="3">
    <source>
        <dbReference type="Proteomes" id="UP000076858"/>
    </source>
</evidence>
<dbReference type="InterPro" id="IPR050863">
    <property type="entry name" value="CenT-Element_Derived"/>
</dbReference>
<reference evidence="2 3" key="1">
    <citation type="submission" date="2016-03" db="EMBL/GenBank/DDBJ databases">
        <title>EvidentialGene: Evidence-directed Construction of Genes on Genomes.</title>
        <authorList>
            <person name="Gilbert D.G."/>
            <person name="Choi J.-H."/>
            <person name="Mockaitis K."/>
            <person name="Colbourne J."/>
            <person name="Pfrender M."/>
        </authorList>
    </citation>
    <scope>NUCLEOTIDE SEQUENCE [LARGE SCALE GENOMIC DNA]</scope>
    <source>
        <strain evidence="2 3">Xinb3</strain>
        <tissue evidence="2">Complete organism</tissue>
    </source>
</reference>
<dbReference type="Gene3D" id="3.30.420.10">
    <property type="entry name" value="Ribonuclease H-like superfamily/Ribonuclease H"/>
    <property type="match status" value="1"/>
</dbReference>
<dbReference type="InterPro" id="IPR036397">
    <property type="entry name" value="RNaseH_sf"/>
</dbReference>
<dbReference type="PANTHER" id="PTHR19303:SF71">
    <property type="entry name" value="ZINC FINGER PHD-TYPE DOMAIN-CONTAINING PROTEIN"/>
    <property type="match status" value="1"/>
</dbReference>
<keyword evidence="3" id="KW-1185">Reference proteome</keyword>
<evidence type="ECO:0000313" key="2">
    <source>
        <dbReference type="EMBL" id="KZS10012.1"/>
    </source>
</evidence>
<dbReference type="Proteomes" id="UP000076858">
    <property type="component" value="Unassembled WGS sequence"/>
</dbReference>
<dbReference type="OrthoDB" id="6752284at2759"/>
<sequence>MKSIKNLQHQSQIFNLQQEEELSAYLKTCCLLNHGLTPKETRQLAHQYAVSSNVRYPPNWLANTEASKDWFTGFLKRNPTLSIRKPEATSQARAVGFNRIVVNQFYENLLTVRMKYNFQPCHIWNCDETNVPTVLQPPNILATKGLKQVSQTVSAERGVNVTMLCFVNAIGASVPPVFIYPRKKPNADLIKGGPPGCVGLVHESGWMTGDNFYASMKHFHDFVKSSIENPVLLIFDNHSSHIDYHVVQFAKQNGIILLTFPPHCSHALQPLDVAVFGPFKSGLKNSHNEWLQSHPGQRISIKEVASLCRIPYMQKINAENIVLDLKRQGSFRSTKKLFQNPDTLLQVSLTVNVIFNNHKLFS</sequence>
<dbReference type="AlphaFoldDB" id="A0A164SWH2"/>
<dbReference type="Pfam" id="PF03184">
    <property type="entry name" value="DDE_1"/>
    <property type="match status" value="1"/>
</dbReference>
<feature type="domain" description="DDE-1" evidence="1">
    <location>
        <begin position="161"/>
        <end position="294"/>
    </location>
</feature>
<dbReference type="PANTHER" id="PTHR19303">
    <property type="entry name" value="TRANSPOSON"/>
    <property type="match status" value="1"/>
</dbReference>
<dbReference type="EMBL" id="LRGB01001920">
    <property type="protein sequence ID" value="KZS10012.1"/>
    <property type="molecule type" value="Genomic_DNA"/>
</dbReference>
<accession>A0A164SWH2</accession>
<dbReference type="GO" id="GO:0003677">
    <property type="term" value="F:DNA binding"/>
    <property type="evidence" value="ECO:0007669"/>
    <property type="project" value="TreeGrafter"/>
</dbReference>
<comment type="caution">
    <text evidence="2">The sequence shown here is derived from an EMBL/GenBank/DDBJ whole genome shotgun (WGS) entry which is preliminary data.</text>
</comment>
<evidence type="ECO:0000259" key="1">
    <source>
        <dbReference type="Pfam" id="PF03184"/>
    </source>
</evidence>
<proteinExistence type="predicted"/>
<organism evidence="2 3">
    <name type="scientific">Daphnia magna</name>
    <dbReference type="NCBI Taxonomy" id="35525"/>
    <lineage>
        <taxon>Eukaryota</taxon>
        <taxon>Metazoa</taxon>
        <taxon>Ecdysozoa</taxon>
        <taxon>Arthropoda</taxon>
        <taxon>Crustacea</taxon>
        <taxon>Branchiopoda</taxon>
        <taxon>Diplostraca</taxon>
        <taxon>Cladocera</taxon>
        <taxon>Anomopoda</taxon>
        <taxon>Daphniidae</taxon>
        <taxon>Daphnia</taxon>
    </lineage>
</organism>
<dbReference type="GO" id="GO:0005634">
    <property type="term" value="C:nucleus"/>
    <property type="evidence" value="ECO:0007669"/>
    <property type="project" value="TreeGrafter"/>
</dbReference>
<protein>
    <recommendedName>
        <fullName evidence="1">DDE-1 domain-containing protein</fullName>
    </recommendedName>
</protein>
<gene>
    <name evidence="2" type="ORF">APZ42_025609</name>
</gene>
<dbReference type="InterPro" id="IPR004875">
    <property type="entry name" value="DDE_SF_endonuclease_dom"/>
</dbReference>
<name>A0A164SWH2_9CRUS</name>